<dbReference type="AlphaFoldDB" id="A0A060Z5H9"/>
<keyword evidence="1 2" id="KW-0728">SH3 domain</keyword>
<dbReference type="SUPFAM" id="SSF50044">
    <property type="entry name" value="SH3-domain"/>
    <property type="match status" value="1"/>
</dbReference>
<dbReference type="Gene3D" id="2.30.30.40">
    <property type="entry name" value="SH3 Domains"/>
    <property type="match status" value="1"/>
</dbReference>
<dbReference type="PaxDb" id="8022-A0A060Z5H9"/>
<reference evidence="6" key="2">
    <citation type="submission" date="2014-03" db="EMBL/GenBank/DDBJ databases">
        <authorList>
            <person name="Genoscope - CEA"/>
        </authorList>
    </citation>
    <scope>NUCLEOTIDE SEQUENCE</scope>
</reference>
<gene>
    <name evidence="6" type="ORF">GSONMT00036536001</name>
</gene>
<organism evidence="6 7">
    <name type="scientific">Oncorhynchus mykiss</name>
    <name type="common">Rainbow trout</name>
    <name type="synonym">Salmo gairdneri</name>
    <dbReference type="NCBI Taxonomy" id="8022"/>
    <lineage>
        <taxon>Eukaryota</taxon>
        <taxon>Metazoa</taxon>
        <taxon>Chordata</taxon>
        <taxon>Craniata</taxon>
        <taxon>Vertebrata</taxon>
        <taxon>Euteleostomi</taxon>
        <taxon>Actinopterygii</taxon>
        <taxon>Neopterygii</taxon>
        <taxon>Teleostei</taxon>
        <taxon>Protacanthopterygii</taxon>
        <taxon>Salmoniformes</taxon>
        <taxon>Salmonidae</taxon>
        <taxon>Salmoninae</taxon>
        <taxon>Oncorhynchus</taxon>
    </lineage>
</organism>
<feature type="region of interest" description="Disordered" evidence="3">
    <location>
        <begin position="193"/>
        <end position="231"/>
    </location>
</feature>
<keyword evidence="4" id="KW-0732">Signal</keyword>
<dbReference type="InterPro" id="IPR051567">
    <property type="entry name" value="Unconventional_Myosin_ATPase"/>
</dbReference>
<evidence type="ECO:0000259" key="5">
    <source>
        <dbReference type="PROSITE" id="PS50002"/>
    </source>
</evidence>
<evidence type="ECO:0000313" key="7">
    <source>
        <dbReference type="Proteomes" id="UP000193380"/>
    </source>
</evidence>
<proteinExistence type="predicted"/>
<dbReference type="STRING" id="8022.A0A060Z5H9"/>
<feature type="signal peptide" evidence="4">
    <location>
        <begin position="1"/>
        <end position="27"/>
    </location>
</feature>
<accession>A0A060Z5H9</accession>
<dbReference type="SMART" id="SM00326">
    <property type="entry name" value="SH3"/>
    <property type="match status" value="1"/>
</dbReference>
<dbReference type="PANTHER" id="PTHR22692:SF16">
    <property type="entry name" value="MYOSIN XVB"/>
    <property type="match status" value="1"/>
</dbReference>
<dbReference type="InterPro" id="IPR036028">
    <property type="entry name" value="SH3-like_dom_sf"/>
</dbReference>
<dbReference type="Pfam" id="PF07653">
    <property type="entry name" value="SH3_2"/>
    <property type="match status" value="1"/>
</dbReference>
<evidence type="ECO:0000313" key="6">
    <source>
        <dbReference type="EMBL" id="CDQ99226.1"/>
    </source>
</evidence>
<evidence type="ECO:0000256" key="1">
    <source>
        <dbReference type="ARBA" id="ARBA00022443"/>
    </source>
</evidence>
<feature type="non-terminal residue" evidence="6">
    <location>
        <position position="1"/>
    </location>
</feature>
<dbReference type="EMBL" id="FR944486">
    <property type="protein sequence ID" value="CDQ99226.1"/>
    <property type="molecule type" value="Genomic_DNA"/>
</dbReference>
<dbReference type="InterPro" id="IPR001452">
    <property type="entry name" value="SH3_domain"/>
</dbReference>
<feature type="domain" description="SH3" evidence="5">
    <location>
        <begin position="122"/>
        <end position="183"/>
    </location>
</feature>
<name>A0A060Z5H9_ONCMY</name>
<feature type="chain" id="PRO_5001592710" description="SH3 domain-containing protein" evidence="4">
    <location>
        <begin position="28"/>
        <end position="399"/>
    </location>
</feature>
<evidence type="ECO:0000256" key="3">
    <source>
        <dbReference type="SAM" id="MobiDB-lite"/>
    </source>
</evidence>
<dbReference type="Proteomes" id="UP000193380">
    <property type="component" value="Unassembled WGS sequence"/>
</dbReference>
<reference evidence="6" key="1">
    <citation type="journal article" date="2014" name="Nat. Commun.">
        <title>The rainbow trout genome provides novel insights into evolution after whole-genome duplication in vertebrates.</title>
        <authorList>
            <person name="Berthelot C."/>
            <person name="Brunet F."/>
            <person name="Chalopin D."/>
            <person name="Juanchich A."/>
            <person name="Bernard M."/>
            <person name="Noel B."/>
            <person name="Bento P."/>
            <person name="Da Silva C."/>
            <person name="Labadie K."/>
            <person name="Alberti A."/>
            <person name="Aury J.M."/>
            <person name="Louis A."/>
            <person name="Dehais P."/>
            <person name="Bardou P."/>
            <person name="Montfort J."/>
            <person name="Klopp C."/>
            <person name="Cabau C."/>
            <person name="Gaspin C."/>
            <person name="Thorgaard G.H."/>
            <person name="Boussaha M."/>
            <person name="Quillet E."/>
            <person name="Guyomard R."/>
            <person name="Galiana D."/>
            <person name="Bobe J."/>
            <person name="Volff J.N."/>
            <person name="Genet C."/>
            <person name="Wincker P."/>
            <person name="Jaillon O."/>
            <person name="Roest Crollius H."/>
            <person name="Guiguen Y."/>
        </authorList>
    </citation>
    <scope>NUCLEOTIDE SEQUENCE [LARGE SCALE GENOMIC DNA]</scope>
</reference>
<evidence type="ECO:0000256" key="4">
    <source>
        <dbReference type="SAM" id="SignalP"/>
    </source>
</evidence>
<protein>
    <recommendedName>
        <fullName evidence="5">SH3 domain-containing protein</fullName>
    </recommendedName>
</protein>
<sequence length="399" mass="44691">CVRGWSVLTSCLCVCVCVCACVRACVCVCVCVRACGDTSGDTQVLGVSHRGLRLLKVARASGINPKHLILLRSYSYAELLSVKLRSADMVEFSLKEEQLQLQSNRAAQITAVVRLFHQELVEGSDHVIALKSFETVDKSLLNFRKGDIIKLLPIDGLKPGWCFGSIGGRSGLFPTDITQPSAPPDYHHVHLDRRDERRKSMRAPTPRPTSHNGSAQHSRDGSVLGSARSVQGSEMNDVQTFLMTEFAMKYFRDADTSMEGRGLLDGGRNFSEMVQYTEVPVRESLILYSDPDLNNLAVQAFMSESTHTHARTRTHARTHNTCARTHTHAYTRTHTHAHAHTRAHTHARAHTHTRLRTHAHTHTLHTHTHAHTHAHTLHTHTHTHTHTHLHYIAYLTFLI</sequence>
<dbReference type="PROSITE" id="PS50002">
    <property type="entry name" value="SH3"/>
    <property type="match status" value="1"/>
</dbReference>
<dbReference type="PANTHER" id="PTHR22692">
    <property type="entry name" value="MYOSIN VII, XV"/>
    <property type="match status" value="1"/>
</dbReference>
<evidence type="ECO:0000256" key="2">
    <source>
        <dbReference type="PROSITE-ProRule" id="PRU00192"/>
    </source>
</evidence>